<feature type="compositionally biased region" description="Polar residues" evidence="1">
    <location>
        <begin position="39"/>
        <end position="50"/>
    </location>
</feature>
<dbReference type="Proteomes" id="UP000663881">
    <property type="component" value="Unassembled WGS sequence"/>
</dbReference>
<evidence type="ECO:0000313" key="3">
    <source>
        <dbReference type="EMBL" id="CAF3664819.1"/>
    </source>
</evidence>
<feature type="compositionally biased region" description="Basic and acidic residues" evidence="1">
    <location>
        <begin position="9"/>
        <end position="29"/>
    </location>
</feature>
<evidence type="ECO:0000313" key="4">
    <source>
        <dbReference type="Proteomes" id="UP000663891"/>
    </source>
</evidence>
<dbReference type="EMBL" id="CAJNON010000530">
    <property type="protein sequence ID" value="CAF1305058.1"/>
    <property type="molecule type" value="Genomic_DNA"/>
</dbReference>
<feature type="region of interest" description="Disordered" evidence="1">
    <location>
        <begin position="1"/>
        <end position="50"/>
    </location>
</feature>
<feature type="region of interest" description="Disordered" evidence="1">
    <location>
        <begin position="207"/>
        <end position="230"/>
    </location>
</feature>
<evidence type="ECO:0000256" key="1">
    <source>
        <dbReference type="SAM" id="MobiDB-lite"/>
    </source>
</evidence>
<accession>A0A815DRF5</accession>
<dbReference type="Proteomes" id="UP000663891">
    <property type="component" value="Unassembled WGS sequence"/>
</dbReference>
<dbReference type="OrthoDB" id="10043038at2759"/>
<organism evidence="2 4">
    <name type="scientific">Adineta steineri</name>
    <dbReference type="NCBI Taxonomy" id="433720"/>
    <lineage>
        <taxon>Eukaryota</taxon>
        <taxon>Metazoa</taxon>
        <taxon>Spiralia</taxon>
        <taxon>Gnathifera</taxon>
        <taxon>Rotifera</taxon>
        <taxon>Eurotatoria</taxon>
        <taxon>Bdelloidea</taxon>
        <taxon>Adinetida</taxon>
        <taxon>Adinetidae</taxon>
        <taxon>Adineta</taxon>
    </lineage>
</organism>
<dbReference type="AlphaFoldDB" id="A0A815DRF5"/>
<feature type="compositionally biased region" description="Polar residues" evidence="1">
    <location>
        <begin position="130"/>
        <end position="145"/>
    </location>
</feature>
<comment type="caution">
    <text evidence="2">The sequence shown here is derived from an EMBL/GenBank/DDBJ whole genome shotgun (WGS) entry which is preliminary data.</text>
</comment>
<dbReference type="EMBL" id="CAJOAY010000436">
    <property type="protein sequence ID" value="CAF3664819.1"/>
    <property type="molecule type" value="Genomic_DNA"/>
</dbReference>
<proteinExistence type="predicted"/>
<name>A0A815DRF5_9BILA</name>
<gene>
    <name evidence="3" type="ORF">OKA104_LOCUS10015</name>
    <name evidence="2" type="ORF">VCS650_LOCUS31268</name>
</gene>
<sequence length="268" mass="30992">MSYPNNELSRNRDPRCRDRSRSEIRRSDSTDAFPSSSSINQTLRPEQSTSKTSVVDFLKTLGINSQLIQALINANPPKIEQIQQQQPQQPLINNAQEFASFLSQSYGLDSTINNSTLNQPVNRDPRRRQISTLPTPTISTNSNHNTSMEILPRFTQSNHMSLSIDESYKQYLSSINQSLLDNETRKHFQRIALLDNELDKLHHMNNELIKTSEKRSKRRTSTKSKDPLLKENENLQTELIDYIKTLKTTMMINYPIYMFSNSTINQRQ</sequence>
<evidence type="ECO:0000313" key="2">
    <source>
        <dbReference type="EMBL" id="CAF1305058.1"/>
    </source>
</evidence>
<protein>
    <submittedName>
        <fullName evidence="2">Uncharacterized protein</fullName>
    </submittedName>
</protein>
<reference evidence="2" key="1">
    <citation type="submission" date="2021-02" db="EMBL/GenBank/DDBJ databases">
        <authorList>
            <person name="Nowell W R."/>
        </authorList>
    </citation>
    <scope>NUCLEOTIDE SEQUENCE</scope>
</reference>
<feature type="region of interest" description="Disordered" evidence="1">
    <location>
        <begin position="113"/>
        <end position="145"/>
    </location>
</feature>